<evidence type="ECO:0000313" key="2">
    <source>
        <dbReference type="Proteomes" id="UP000287651"/>
    </source>
</evidence>
<protein>
    <submittedName>
        <fullName evidence="1">Uncharacterized protein</fullName>
    </submittedName>
</protein>
<reference evidence="1 2" key="1">
    <citation type="journal article" date="2014" name="Agronomy (Basel)">
        <title>A Draft Genome Sequence for Ensete ventricosum, the Drought-Tolerant Tree Against Hunger.</title>
        <authorList>
            <person name="Harrison J."/>
            <person name="Moore K.A."/>
            <person name="Paszkiewicz K."/>
            <person name="Jones T."/>
            <person name="Grant M."/>
            <person name="Ambacheew D."/>
            <person name="Muzemil S."/>
            <person name="Studholme D.J."/>
        </authorList>
    </citation>
    <scope>NUCLEOTIDE SEQUENCE [LARGE SCALE GENOMIC DNA]</scope>
</reference>
<dbReference type="EMBL" id="AMZH03004894">
    <property type="protein sequence ID" value="RRT67838.1"/>
    <property type="molecule type" value="Genomic_DNA"/>
</dbReference>
<proteinExistence type="predicted"/>
<dbReference type="Proteomes" id="UP000287651">
    <property type="component" value="Unassembled WGS sequence"/>
</dbReference>
<sequence>MCRSTVGTVCTELYQAYGDMVYTKVPSCTERIGPLLDWYVSSIPSVSSGLAEVSGRLTFADGHAMVRGIANSKNSVLMQGLICGWSVHGHPKQVHLRGQNNAQFVQQCRVVQGDGGLRNFQREECEEESCFNKTDIQEG</sequence>
<comment type="caution">
    <text evidence="1">The sequence shown here is derived from an EMBL/GenBank/DDBJ whole genome shotgun (WGS) entry which is preliminary data.</text>
</comment>
<dbReference type="AlphaFoldDB" id="A0A426ZV35"/>
<accession>A0A426ZV35</accession>
<name>A0A426ZV35_ENSVE</name>
<gene>
    <name evidence="1" type="ORF">B296_00034381</name>
</gene>
<organism evidence="1 2">
    <name type="scientific">Ensete ventricosum</name>
    <name type="common">Abyssinian banana</name>
    <name type="synonym">Musa ensete</name>
    <dbReference type="NCBI Taxonomy" id="4639"/>
    <lineage>
        <taxon>Eukaryota</taxon>
        <taxon>Viridiplantae</taxon>
        <taxon>Streptophyta</taxon>
        <taxon>Embryophyta</taxon>
        <taxon>Tracheophyta</taxon>
        <taxon>Spermatophyta</taxon>
        <taxon>Magnoliopsida</taxon>
        <taxon>Liliopsida</taxon>
        <taxon>Zingiberales</taxon>
        <taxon>Musaceae</taxon>
        <taxon>Ensete</taxon>
    </lineage>
</organism>
<evidence type="ECO:0000313" key="1">
    <source>
        <dbReference type="EMBL" id="RRT67838.1"/>
    </source>
</evidence>